<proteinExistence type="predicted"/>
<sequence>MCATKRRRTLWGRMHASMATQTSADIGARVKADASLSTGGFEGLSV</sequence>
<evidence type="ECO:0000313" key="2">
    <source>
        <dbReference type="Proteomes" id="UP000006851"/>
    </source>
</evidence>
<dbReference type="STRING" id="700015.Corgl_0637"/>
<evidence type="ECO:0000313" key="1">
    <source>
        <dbReference type="EMBL" id="AEB06751.1"/>
    </source>
</evidence>
<reference evidence="2" key="1">
    <citation type="journal article" date="2013" name="Stand. Genomic Sci.">
        <title>Complete genome sequence of Coriobacterium glomerans type strain (PW2(T)) from the midgut of Pyrrhocoris apterus L. (red soldier bug).</title>
        <authorList>
            <person name="Stackebrandt E."/>
            <person name="Zeytun A."/>
            <person name="Lapidus A."/>
            <person name="Nolan M."/>
            <person name="Lucas S."/>
            <person name="Hammon N."/>
            <person name="Deshpande S."/>
            <person name="Cheng J.F."/>
            <person name="Tapia R."/>
            <person name="Goodwin L.A."/>
            <person name="Pitluck S."/>
            <person name="Liolios K."/>
            <person name="Pagani I."/>
            <person name="Ivanova N."/>
            <person name="Mavromatis K."/>
            <person name="Mikhailova N."/>
            <person name="Huntemann M."/>
            <person name="Pati A."/>
            <person name="Chen A."/>
            <person name="Palaniappan K."/>
            <person name="Chang Y.J."/>
            <person name="Land M."/>
            <person name="Hauser L."/>
            <person name="Rohde M."/>
            <person name="Pukall R."/>
            <person name="Goker M."/>
            <person name="Detter J.C."/>
            <person name="Woyke T."/>
            <person name="Bristow J."/>
            <person name="Eisen J.A."/>
            <person name="Markowitz V."/>
            <person name="Hugenholtz P."/>
            <person name="Kyrpides N.C."/>
            <person name="Klenk H.P."/>
        </authorList>
    </citation>
    <scope>NUCLEOTIDE SEQUENCE</scope>
    <source>
        <strain evidence="2">ATCC 49209 / DSM 20642 / JCM 10262 / PW2</strain>
    </source>
</reference>
<dbReference type="RefSeq" id="WP_013708494.1">
    <property type="nucleotide sequence ID" value="NC_015389.1"/>
</dbReference>
<name>F2NBL5_CORGP</name>
<keyword evidence="2" id="KW-1185">Reference proteome</keyword>
<organism evidence="1 2">
    <name type="scientific">Coriobacterium glomerans (strain ATCC 49209 / DSM 20642 / JCM 10262 / PW2)</name>
    <dbReference type="NCBI Taxonomy" id="700015"/>
    <lineage>
        <taxon>Bacteria</taxon>
        <taxon>Bacillati</taxon>
        <taxon>Actinomycetota</taxon>
        <taxon>Coriobacteriia</taxon>
        <taxon>Coriobacteriales</taxon>
        <taxon>Coriobacteriaceae</taxon>
        <taxon>Coriobacterium</taxon>
    </lineage>
</organism>
<protein>
    <submittedName>
        <fullName evidence="1">Uncharacterized protein</fullName>
    </submittedName>
</protein>
<dbReference type="KEGG" id="cgo:Corgl_0637"/>
<dbReference type="HOGENOM" id="CLU_3182596_0_0_11"/>
<dbReference type="EMBL" id="CP002628">
    <property type="protein sequence ID" value="AEB06751.1"/>
    <property type="molecule type" value="Genomic_DNA"/>
</dbReference>
<dbReference type="AlphaFoldDB" id="F2NBL5"/>
<dbReference type="Proteomes" id="UP000006851">
    <property type="component" value="Chromosome"/>
</dbReference>
<gene>
    <name evidence="1" type="ordered locus">Corgl_0637</name>
</gene>
<accession>F2NBL5</accession>